<dbReference type="InterPro" id="IPR053270">
    <property type="entry name" value="Fv1_restriction_factor"/>
</dbReference>
<accession>A0ABC9YJK3</accession>
<dbReference type="AlphaFoldDB" id="A0ABC9YJK3"/>
<gene>
    <name evidence="2" type="ORF">GRJ2_003411700</name>
</gene>
<organism evidence="2 3">
    <name type="scientific">Grus japonensis</name>
    <name type="common">Japanese crane</name>
    <name type="synonym">Red-crowned crane</name>
    <dbReference type="NCBI Taxonomy" id="30415"/>
    <lineage>
        <taxon>Eukaryota</taxon>
        <taxon>Metazoa</taxon>
        <taxon>Chordata</taxon>
        <taxon>Craniata</taxon>
        <taxon>Vertebrata</taxon>
        <taxon>Euteleostomi</taxon>
        <taxon>Archelosauria</taxon>
        <taxon>Archosauria</taxon>
        <taxon>Dinosauria</taxon>
        <taxon>Saurischia</taxon>
        <taxon>Theropoda</taxon>
        <taxon>Coelurosauria</taxon>
        <taxon>Aves</taxon>
        <taxon>Neognathae</taxon>
        <taxon>Neoaves</taxon>
        <taxon>Gruiformes</taxon>
        <taxon>Gruidae</taxon>
        <taxon>Grus</taxon>
    </lineage>
</organism>
<dbReference type="EMBL" id="BAAFJT010000308">
    <property type="protein sequence ID" value="GAB0209460.1"/>
    <property type="molecule type" value="Genomic_DNA"/>
</dbReference>
<feature type="region of interest" description="Disordered" evidence="1">
    <location>
        <begin position="256"/>
        <end position="310"/>
    </location>
</feature>
<feature type="compositionally biased region" description="Basic and acidic residues" evidence="1">
    <location>
        <begin position="280"/>
        <end position="289"/>
    </location>
</feature>
<evidence type="ECO:0000256" key="1">
    <source>
        <dbReference type="SAM" id="MobiDB-lite"/>
    </source>
</evidence>
<feature type="compositionally biased region" description="Basic and acidic residues" evidence="1">
    <location>
        <begin position="256"/>
        <end position="266"/>
    </location>
</feature>
<dbReference type="PANTHER" id="PTHR48195:SF1">
    <property type="entry name" value="RIKEN CDNA 2410002F23 GENE"/>
    <property type="match status" value="1"/>
</dbReference>
<name>A0ABC9YJK3_GRUJA</name>
<feature type="compositionally biased region" description="Polar residues" evidence="1">
    <location>
        <begin position="294"/>
        <end position="303"/>
    </location>
</feature>
<comment type="caution">
    <text evidence="2">The sequence shown here is derived from an EMBL/GenBank/DDBJ whole genome shotgun (WGS) entry which is preliminary data.</text>
</comment>
<proteinExistence type="predicted"/>
<protein>
    <submittedName>
        <fullName evidence="2">Uncharacterized protein</fullName>
    </submittedName>
</protein>
<dbReference type="PANTHER" id="PTHR48195">
    <property type="entry name" value="FRIEND VIRUS SUSCEPTIBILITY PROTEIN 1"/>
    <property type="match status" value="1"/>
</dbReference>
<keyword evidence="3" id="KW-1185">Reference proteome</keyword>
<evidence type="ECO:0000313" key="2">
    <source>
        <dbReference type="EMBL" id="GAB0209460.1"/>
    </source>
</evidence>
<sequence length="310" mass="35545">MRKDFSRLPGEHIITWLLRCWDNGASSLELEGREAKQLGSLSREGGINKAIGKKAQALSLWRRLLSSVRERYPFSKDVICRPGKWTTMERGIQYLRELAVRDMVYYDPDNAQLPTDPDEVQCTRPMWRKFVRSAPSSYANSLAVIDWKSEEAPTVDEVAGRLRQYEESLSSSLVSAVEKLSQDVRQLKEDISYSPPVQTRIAAVRSKRFSAPERGYRAYTPQGILWFYLHDHGEDMRKWDGKPTSTLRARVHELLGKTAVKRDSSRKNAAPVSTRQPPRSSERPDRTYDPLEGTSKSFLQEVSSDYDEQD</sequence>
<reference evidence="2 3" key="1">
    <citation type="submission" date="2024-06" db="EMBL/GenBank/DDBJ databases">
        <title>The draft genome of Grus japonensis, version 3.</title>
        <authorList>
            <person name="Nabeshima K."/>
            <person name="Suzuki S."/>
            <person name="Onuma M."/>
        </authorList>
    </citation>
    <scope>NUCLEOTIDE SEQUENCE [LARGE SCALE GENOMIC DNA]</scope>
    <source>
        <strain evidence="2 3">451A</strain>
    </source>
</reference>
<dbReference type="Proteomes" id="UP001623348">
    <property type="component" value="Unassembled WGS sequence"/>
</dbReference>
<evidence type="ECO:0000313" key="3">
    <source>
        <dbReference type="Proteomes" id="UP001623348"/>
    </source>
</evidence>